<organism evidence="1 2">
    <name type="scientific">Stenotrophomonas nematodicola</name>
    <dbReference type="NCBI Taxonomy" id="2656746"/>
    <lineage>
        <taxon>Bacteria</taxon>
        <taxon>Pseudomonadati</taxon>
        <taxon>Pseudomonadota</taxon>
        <taxon>Gammaproteobacteria</taxon>
        <taxon>Lysobacterales</taxon>
        <taxon>Lysobacteraceae</taxon>
        <taxon>Stenotrophomonas</taxon>
    </lineage>
</organism>
<evidence type="ECO:0000313" key="2">
    <source>
        <dbReference type="Proteomes" id="UP001605261"/>
    </source>
</evidence>
<protein>
    <recommendedName>
        <fullName evidence="3">Metallo-beta-lactamase domain-containing protein</fullName>
    </recommendedName>
</protein>
<dbReference type="EMBL" id="JBHGCJ010000003">
    <property type="protein sequence ID" value="MFG6108701.1"/>
    <property type="molecule type" value="Genomic_DNA"/>
</dbReference>
<evidence type="ECO:0008006" key="3">
    <source>
        <dbReference type="Google" id="ProtNLM"/>
    </source>
</evidence>
<comment type="caution">
    <text evidence="1">The sequence shown here is derived from an EMBL/GenBank/DDBJ whole genome shotgun (WGS) entry which is preliminary data.</text>
</comment>
<dbReference type="PANTHER" id="PTHR30619">
    <property type="entry name" value="DNA INTERNALIZATION/COMPETENCE PROTEIN COMEC/REC2"/>
    <property type="match status" value="1"/>
</dbReference>
<sequence length="441" mass="47445">MPADVTGYRELFGEPFWQSRNSMDIHAFVSDGLVEGDRVTLRIEVALAGADWGRASGSEHERRAFFADIPSSYAYQVVDTRVALALWGVDSIEGLEGAERTFSVDRDTGFGQPIQLMRDLADAEGATYWVRDTRLTPRSVAAALEQPIGEVATEQLIAELLAPSGGRDLRVAVLDVGQGAAAFVGSPCGLPYLYFDMGGGESNNQHTWPNGGVQWCFTQSPSIILSHWHRDHYAGATYGSAVDVRRALEQTWIAPNQKVGAKSKQLQARILTAGGRLILWPSTLKTVHTSDISVGLASGSAYNDSGLVLLLRSADGRFSLLPGDAAYQHIDPSIVTKYQSQGLKTLVVAHHGGLLDRKEPTNVPCSDGKMGSAAIYSAGQSNNFNHPSHLAAYATAGWATIVGTDSRISGASAKHLGEPGWGSCRHHQPCSGKQCSLMIWR</sequence>
<dbReference type="SUPFAM" id="SSF56281">
    <property type="entry name" value="Metallo-hydrolase/oxidoreductase"/>
    <property type="match status" value="1"/>
</dbReference>
<keyword evidence="2" id="KW-1185">Reference proteome</keyword>
<accession>A0ABW7CVX8</accession>
<proteinExistence type="predicted"/>
<dbReference type="PANTHER" id="PTHR30619:SF1">
    <property type="entry name" value="RECOMBINATION PROTEIN 2"/>
    <property type="match status" value="1"/>
</dbReference>
<evidence type="ECO:0000313" key="1">
    <source>
        <dbReference type="EMBL" id="MFG6108701.1"/>
    </source>
</evidence>
<dbReference type="InterPro" id="IPR052159">
    <property type="entry name" value="Competence_DNA_uptake"/>
</dbReference>
<dbReference type="Proteomes" id="UP001605261">
    <property type="component" value="Unassembled WGS sequence"/>
</dbReference>
<name>A0ABW7CVX8_9GAMM</name>
<dbReference type="InterPro" id="IPR036866">
    <property type="entry name" value="RibonucZ/Hydroxyglut_hydro"/>
</dbReference>
<gene>
    <name evidence="1" type="ORF">ACEU0G_002693</name>
</gene>
<dbReference type="Gene3D" id="3.60.15.10">
    <property type="entry name" value="Ribonuclease Z/Hydroxyacylglutathione hydrolase-like"/>
    <property type="match status" value="1"/>
</dbReference>
<dbReference type="RefSeq" id="WP_394162022.1">
    <property type="nucleotide sequence ID" value="NZ_JBHGCJ010000003.1"/>
</dbReference>
<reference evidence="1 2" key="1">
    <citation type="submission" date="2024-09" db="EMBL/GenBank/DDBJ databases">
        <authorList>
            <consortium name="All-Russian atlas of soil microorganisms"/>
            <consortium name="as a basis for the search for new antimicrobial producers and enzymes with unique properties"/>
            <person name="Sokolova E.A."/>
            <person name="Voronina E.N."/>
        </authorList>
    </citation>
    <scope>NUCLEOTIDE SEQUENCE [LARGE SCALE GENOMIC DNA]</scope>
    <source>
        <strain evidence="1 2">AF-22b-331.1</strain>
    </source>
</reference>